<evidence type="ECO:0000313" key="2">
    <source>
        <dbReference type="EMBL" id="SEK20848.1"/>
    </source>
</evidence>
<gene>
    <name evidence="2" type="ORF">SAMN05216214_101102</name>
</gene>
<dbReference type="Pfam" id="PF16473">
    <property type="entry name" value="Rv2179c-like"/>
    <property type="match status" value="1"/>
</dbReference>
<dbReference type="RefSeq" id="WP_071871657.1">
    <property type="nucleotide sequence ID" value="NZ_FOAS01000001.1"/>
</dbReference>
<evidence type="ECO:0000259" key="1">
    <source>
        <dbReference type="Pfam" id="PF16473"/>
    </source>
</evidence>
<organism evidence="2 3">
    <name type="scientific">Atopomonas hussainii</name>
    <dbReference type="NCBI Taxonomy" id="1429083"/>
    <lineage>
        <taxon>Bacteria</taxon>
        <taxon>Pseudomonadati</taxon>
        <taxon>Pseudomonadota</taxon>
        <taxon>Gammaproteobacteria</taxon>
        <taxon>Pseudomonadales</taxon>
        <taxon>Pseudomonadaceae</taxon>
        <taxon>Atopomonas</taxon>
    </lineage>
</organism>
<evidence type="ECO:0000313" key="3">
    <source>
        <dbReference type="Proteomes" id="UP000185766"/>
    </source>
</evidence>
<name>A0A1H7F4E5_9GAMM</name>
<dbReference type="InterPro" id="IPR033390">
    <property type="entry name" value="Rv2179c-like"/>
</dbReference>
<dbReference type="AlphaFoldDB" id="A0A1H7F4E5"/>
<dbReference type="STRING" id="1429083.GCA_001885685_02453"/>
<dbReference type="Gene3D" id="3.30.420.10">
    <property type="entry name" value="Ribonuclease H-like superfamily/Ribonuclease H"/>
    <property type="match status" value="1"/>
</dbReference>
<proteinExistence type="predicted"/>
<dbReference type="InterPro" id="IPR012337">
    <property type="entry name" value="RNaseH-like_sf"/>
</dbReference>
<sequence length="151" mass="16546">MALVFIDTEFTALADDARLISLALVGEGGAPVFYVEVNDHWDETQCSEFVREVVLPQLNMAEDGMGLAEAALALRCFIEALGEHVEIASDAPGWDGAMLEQLFSASGVPWPGRLQRKLRNVGHLRDHLPDSLFPHHALDDAKQLARAWAAL</sequence>
<dbReference type="EMBL" id="FOAS01000001">
    <property type="protein sequence ID" value="SEK20848.1"/>
    <property type="molecule type" value="Genomic_DNA"/>
</dbReference>
<protein>
    <recommendedName>
        <fullName evidence="1">3'-5' exoribonuclease Rv2179c-like domain-containing protein</fullName>
    </recommendedName>
</protein>
<dbReference type="Proteomes" id="UP000185766">
    <property type="component" value="Unassembled WGS sequence"/>
</dbReference>
<dbReference type="OrthoDB" id="6687915at2"/>
<dbReference type="InterPro" id="IPR036397">
    <property type="entry name" value="RNaseH_sf"/>
</dbReference>
<keyword evidence="3" id="KW-1185">Reference proteome</keyword>
<dbReference type="SUPFAM" id="SSF53098">
    <property type="entry name" value="Ribonuclease H-like"/>
    <property type="match status" value="1"/>
</dbReference>
<reference evidence="2 3" key="1">
    <citation type="submission" date="2016-10" db="EMBL/GenBank/DDBJ databases">
        <authorList>
            <person name="de Groot N.N."/>
        </authorList>
    </citation>
    <scope>NUCLEOTIDE SEQUENCE [LARGE SCALE GENOMIC DNA]</scope>
    <source>
        <strain evidence="2 3">JCM 19513</strain>
    </source>
</reference>
<dbReference type="GO" id="GO:0003676">
    <property type="term" value="F:nucleic acid binding"/>
    <property type="evidence" value="ECO:0007669"/>
    <property type="project" value="InterPro"/>
</dbReference>
<accession>A0A1H7F4E5</accession>
<feature type="domain" description="3'-5' exoribonuclease Rv2179c-like" evidence="1">
    <location>
        <begin position="4"/>
        <end position="150"/>
    </location>
</feature>